<organism evidence="2 3">
    <name type="scientific">Bacteroides eggerthii</name>
    <dbReference type="NCBI Taxonomy" id="28111"/>
    <lineage>
        <taxon>Bacteria</taxon>
        <taxon>Pseudomonadati</taxon>
        <taxon>Bacteroidota</taxon>
        <taxon>Bacteroidia</taxon>
        <taxon>Bacteroidales</taxon>
        <taxon>Bacteroidaceae</taxon>
        <taxon>Bacteroides</taxon>
    </lineage>
</organism>
<gene>
    <name evidence="2" type="primary">pglA_1</name>
    <name evidence="2" type="ORF">INE88_00268</name>
</gene>
<name>A0A415RTQ6_9BACE</name>
<dbReference type="GO" id="GO:0102335">
    <property type="term" value="F:N,N'-diacetylbacillosaminyl-diphospho-undecaprenol alpha-1,3-N-acetylgalactosaminyltransferase activity"/>
    <property type="evidence" value="ECO:0007669"/>
    <property type="project" value="UniProtKB-EC"/>
</dbReference>
<sequence>MIGKKKVFLVACKDYNFYNFRSELILELLKIGFDVTIVCPPGDKIQFFIERGCHFIGHMMDRRGTNPFKDLSLIKTYYKIFKTGKPDIVLSYTTKSVLYSGIACRLLQIPYIVNNAGLLEPSNYNPIVGICLKILYKLGFRDASCMMYQNSRERDVLNELLKNKINYRDIPGSGVNLNSFAYVDYPDETIPIIFNYVGRLVRIKGIDEFLTCAEAIKAKYANTRFVIYGEYDEEFYRQRVDDLQKKGIVEYAGSVMDMKPCIAGAHAVIHASYYEGMTNVVLEHSAMGRVCIGSDIPGVREAINNGKTGFLFPVKDKQALIKVVERFINLPYSEKVIMGKAARKKMEREFDRNIVTNIYLEEIDKIFSNK</sequence>
<evidence type="ECO:0000313" key="3">
    <source>
        <dbReference type="Proteomes" id="UP000679226"/>
    </source>
</evidence>
<evidence type="ECO:0000259" key="1">
    <source>
        <dbReference type="Pfam" id="PF13477"/>
    </source>
</evidence>
<keyword evidence="2" id="KW-0808">Transferase</keyword>
<accession>A0A415RTQ6</accession>
<dbReference type="InterPro" id="IPR028098">
    <property type="entry name" value="Glyco_trans_4-like_N"/>
</dbReference>
<reference evidence="2" key="1">
    <citation type="journal article" date="2021" name="PLoS Genet.">
        <title>Mobile Type VI secretion system loci of the gut Bacteroidales display extensive intra-ecosystem transfer, multi-species spread and geographical clustering.</title>
        <authorList>
            <person name="Garcia-Bayona L."/>
            <person name="Coyne M.J."/>
            <person name="Comstock L.E."/>
        </authorList>
    </citation>
    <scope>NUCLEOTIDE SEQUENCE</scope>
    <source>
        <strain evidence="2">CL11T00C20</strain>
    </source>
</reference>
<proteinExistence type="predicted"/>
<dbReference type="Proteomes" id="UP000679226">
    <property type="component" value="Chromosome"/>
</dbReference>
<dbReference type="CDD" id="cd03808">
    <property type="entry name" value="GT4_CapM-like"/>
    <property type="match status" value="1"/>
</dbReference>
<evidence type="ECO:0000313" key="2">
    <source>
        <dbReference type="EMBL" id="QUT43486.1"/>
    </source>
</evidence>
<protein>
    <submittedName>
        <fullName evidence="2">N, N'-diacetylbacillosaminyl-diphospho-undecaprenol alpha-1,3-N-acetylgalactosaminyltransferase</fullName>
        <ecNumber evidence="2">2.4.1.290</ecNumber>
    </submittedName>
</protein>
<dbReference type="Pfam" id="PF13477">
    <property type="entry name" value="Glyco_trans_4_2"/>
    <property type="match status" value="1"/>
</dbReference>
<dbReference type="PANTHER" id="PTHR12526:SF630">
    <property type="entry name" value="GLYCOSYLTRANSFERASE"/>
    <property type="match status" value="1"/>
</dbReference>
<dbReference type="SUPFAM" id="SSF53756">
    <property type="entry name" value="UDP-Glycosyltransferase/glycogen phosphorylase"/>
    <property type="match status" value="1"/>
</dbReference>
<dbReference type="RefSeq" id="WP_021939874.1">
    <property type="nucleotide sequence ID" value="NZ_CP072227.1"/>
</dbReference>
<dbReference type="AlphaFoldDB" id="A0A415RTQ6"/>
<dbReference type="Pfam" id="PF13692">
    <property type="entry name" value="Glyco_trans_1_4"/>
    <property type="match status" value="1"/>
</dbReference>
<feature type="domain" description="Glycosyltransferase subfamily 4-like N-terminal" evidence="1">
    <location>
        <begin position="7"/>
        <end position="150"/>
    </location>
</feature>
<dbReference type="EC" id="2.4.1.290" evidence="2"/>
<dbReference type="EMBL" id="CP072227">
    <property type="protein sequence ID" value="QUT43486.1"/>
    <property type="molecule type" value="Genomic_DNA"/>
</dbReference>
<keyword evidence="2" id="KW-0328">Glycosyltransferase</keyword>
<dbReference type="KEGG" id="beg:INE88_00268"/>
<dbReference type="PANTHER" id="PTHR12526">
    <property type="entry name" value="GLYCOSYLTRANSFERASE"/>
    <property type="match status" value="1"/>
</dbReference>
<dbReference type="Gene3D" id="3.40.50.2000">
    <property type="entry name" value="Glycogen Phosphorylase B"/>
    <property type="match status" value="2"/>
</dbReference>